<dbReference type="InterPro" id="IPR000132">
    <property type="entry name" value="Nitrilase/CN_hydratase_CS"/>
</dbReference>
<gene>
    <name evidence="4" type="ORF">GCM10009097_13470</name>
</gene>
<evidence type="ECO:0000256" key="1">
    <source>
        <dbReference type="ARBA" id="ARBA00008129"/>
    </source>
</evidence>
<accession>A0ABN1BIK4</accession>
<proteinExistence type="inferred from homology"/>
<comment type="caution">
    <text evidence="4">The sequence shown here is derived from an EMBL/GenBank/DDBJ whole genome shotgun (WGS) entry which is preliminary data.</text>
</comment>
<organism evidence="4 5">
    <name type="scientific">Pigmentiphaga daeguensis</name>
    <dbReference type="NCBI Taxonomy" id="414049"/>
    <lineage>
        <taxon>Bacteria</taxon>
        <taxon>Pseudomonadati</taxon>
        <taxon>Pseudomonadota</taxon>
        <taxon>Betaproteobacteria</taxon>
        <taxon>Burkholderiales</taxon>
        <taxon>Alcaligenaceae</taxon>
        <taxon>Pigmentiphaga</taxon>
    </lineage>
</organism>
<dbReference type="CDD" id="cd07564">
    <property type="entry name" value="nitrilases_CHs"/>
    <property type="match status" value="1"/>
</dbReference>
<comment type="similarity">
    <text evidence="1">Belongs to the carbon-nitrogen hydrolase superfamily. Nitrilase family.</text>
</comment>
<keyword evidence="5" id="KW-1185">Reference proteome</keyword>
<feature type="domain" description="CN hydrolase" evidence="3">
    <location>
        <begin position="2"/>
        <end position="271"/>
    </location>
</feature>
<dbReference type="PANTHER" id="PTHR46044">
    <property type="entry name" value="NITRILASE"/>
    <property type="match status" value="1"/>
</dbReference>
<evidence type="ECO:0000256" key="2">
    <source>
        <dbReference type="PROSITE-ProRule" id="PRU10139"/>
    </source>
</evidence>
<name>A0ABN1BIK4_9BURK</name>
<dbReference type="Proteomes" id="UP001501706">
    <property type="component" value="Unassembled WGS sequence"/>
</dbReference>
<reference evidence="4 5" key="1">
    <citation type="journal article" date="2019" name="Int. J. Syst. Evol. Microbiol.">
        <title>The Global Catalogue of Microorganisms (GCM) 10K type strain sequencing project: providing services to taxonomists for standard genome sequencing and annotation.</title>
        <authorList>
            <consortium name="The Broad Institute Genomics Platform"/>
            <consortium name="The Broad Institute Genome Sequencing Center for Infectious Disease"/>
            <person name="Wu L."/>
            <person name="Ma J."/>
        </authorList>
    </citation>
    <scope>NUCLEOTIDE SEQUENCE [LARGE SCALE GENOMIC DNA]</scope>
    <source>
        <strain evidence="4 5">JCM 14330</strain>
    </source>
</reference>
<dbReference type="SUPFAM" id="SSF56317">
    <property type="entry name" value="Carbon-nitrogen hydrolase"/>
    <property type="match status" value="1"/>
</dbReference>
<dbReference type="PROSITE" id="PS50263">
    <property type="entry name" value="CN_HYDROLASE"/>
    <property type="match status" value="1"/>
</dbReference>
<dbReference type="Gene3D" id="3.60.110.10">
    <property type="entry name" value="Carbon-nitrogen hydrolase"/>
    <property type="match status" value="1"/>
</dbReference>
<evidence type="ECO:0000313" key="4">
    <source>
        <dbReference type="EMBL" id="GAA0498486.1"/>
    </source>
</evidence>
<evidence type="ECO:0000259" key="3">
    <source>
        <dbReference type="PROSITE" id="PS50263"/>
    </source>
</evidence>
<evidence type="ECO:0000313" key="5">
    <source>
        <dbReference type="Proteomes" id="UP001501706"/>
    </source>
</evidence>
<dbReference type="Pfam" id="PF00795">
    <property type="entry name" value="CN_hydrolase"/>
    <property type="match status" value="1"/>
</dbReference>
<dbReference type="InterPro" id="IPR003010">
    <property type="entry name" value="C-N_Hydrolase"/>
</dbReference>
<dbReference type="PROSITE" id="PS00920">
    <property type="entry name" value="NITRIL_CHT_1"/>
    <property type="match status" value="1"/>
</dbReference>
<feature type="active site" description="Proton acceptor" evidence="2">
    <location>
        <position position="42"/>
    </location>
</feature>
<dbReference type="EMBL" id="BAAAEN010000004">
    <property type="protein sequence ID" value="GAA0498486.1"/>
    <property type="molecule type" value="Genomic_DNA"/>
</dbReference>
<dbReference type="PANTHER" id="PTHR46044:SF1">
    <property type="entry name" value="CN HYDROLASE DOMAIN-CONTAINING PROTEIN"/>
    <property type="match status" value="1"/>
</dbReference>
<sequence length="310" mass="33260">MFKAAVVQASSVPFEPQKTAEKAAGLIRTAAGEGASLIVFPEAFLGGYPKGSAFGTVVGRRTDIGRAHFRRYMEGAVTLDGPELALLGEVCAETGVHVVMGVIERMGRTLYCTSVTLAPGAGLAGFHRKLMPTGQERIIWGFGDGSTIAPVDSPLGRIGSVICWENYMPAFRQAMYAQGTEIYCAPTADDRASWAPTMIHVALEGRVHVLSACQAIRLGEYPPFYREDFGMQAADEDYLMRGGSMIVSPLGEVLAGPVFDTETILYADIDTGIGRASNVDFDVCGHYSRPDIFSLTVNTTPMQPVTFVAD</sequence>
<protein>
    <submittedName>
        <fullName evidence="4">Nitrilase</fullName>
    </submittedName>
</protein>
<dbReference type="InterPro" id="IPR044149">
    <property type="entry name" value="Nitrilases_CHs"/>
</dbReference>
<dbReference type="InterPro" id="IPR036526">
    <property type="entry name" value="C-N_Hydrolase_sf"/>
</dbReference>